<dbReference type="PROSITE" id="PS50943">
    <property type="entry name" value="HTH_CROC1"/>
    <property type="match status" value="1"/>
</dbReference>
<dbReference type="CDD" id="cd00093">
    <property type="entry name" value="HTH_XRE"/>
    <property type="match status" value="1"/>
</dbReference>
<name>A0A9W6C4Y8_9FIRM</name>
<dbReference type="Gene3D" id="1.10.260.40">
    <property type="entry name" value="lambda repressor-like DNA-binding domains"/>
    <property type="match status" value="1"/>
</dbReference>
<gene>
    <name evidence="2" type="ORF">Selli1_06080</name>
</gene>
<reference evidence="2 3" key="1">
    <citation type="journal article" date="2023" name="Int. J. Syst. Evol. Microbiol.">
        <title>Sellimonas catena sp. nov., isolated from human faeces.</title>
        <authorList>
            <person name="Hisatomi A."/>
            <person name="Ohkuma M."/>
            <person name="Sakamoto M."/>
        </authorList>
    </citation>
    <scope>NUCLEOTIDE SEQUENCE [LARGE SCALE GENOMIC DNA]</scope>
    <source>
        <strain evidence="2 3">12EGH17</strain>
    </source>
</reference>
<dbReference type="EMBL" id="BSBO01000004">
    <property type="protein sequence ID" value="GLG03434.1"/>
    <property type="molecule type" value="Genomic_DNA"/>
</dbReference>
<dbReference type="RefSeq" id="WP_281872277.1">
    <property type="nucleotide sequence ID" value="NZ_BSBO01000004.1"/>
</dbReference>
<feature type="domain" description="HTH cro/C1-type" evidence="1">
    <location>
        <begin position="14"/>
        <end position="44"/>
    </location>
</feature>
<dbReference type="GO" id="GO:0003677">
    <property type="term" value="F:DNA binding"/>
    <property type="evidence" value="ECO:0007669"/>
    <property type="project" value="InterPro"/>
</dbReference>
<sequence length="179" mass="21360">MEFAIQKTVSAEEVKVIRQRLHLKQKELADLMNVSVKTVEHWESSRGTVKGAAAVLLGILWDRIWLADELEIPEKTFPLRLRYMYHDRLCTVIDVEERQKRIKIKNFVQDPVFCAFGRNENPGYKDYEEFLESRCFPRTRDKMKIMLEELNLPFYDPFLIVQKTEGRMAEDDFWIQIEE</sequence>
<evidence type="ECO:0000313" key="2">
    <source>
        <dbReference type="EMBL" id="GLG03434.1"/>
    </source>
</evidence>
<dbReference type="SUPFAM" id="SSF47413">
    <property type="entry name" value="lambda repressor-like DNA-binding domains"/>
    <property type="match status" value="1"/>
</dbReference>
<dbReference type="Pfam" id="PF01381">
    <property type="entry name" value="HTH_3"/>
    <property type="match status" value="1"/>
</dbReference>
<dbReference type="InterPro" id="IPR010982">
    <property type="entry name" value="Lambda_DNA-bd_dom_sf"/>
</dbReference>
<evidence type="ECO:0000313" key="3">
    <source>
        <dbReference type="Proteomes" id="UP001145145"/>
    </source>
</evidence>
<dbReference type="Proteomes" id="UP001145145">
    <property type="component" value="Unassembled WGS sequence"/>
</dbReference>
<organism evidence="2 3">
    <name type="scientific">Sellimonas catena</name>
    <dbReference type="NCBI Taxonomy" id="2994035"/>
    <lineage>
        <taxon>Bacteria</taxon>
        <taxon>Bacillati</taxon>
        <taxon>Bacillota</taxon>
        <taxon>Clostridia</taxon>
        <taxon>Lachnospirales</taxon>
        <taxon>Lachnospiraceae</taxon>
        <taxon>Sellimonas</taxon>
    </lineage>
</organism>
<dbReference type="AlphaFoldDB" id="A0A9W6C4Y8"/>
<evidence type="ECO:0000259" key="1">
    <source>
        <dbReference type="PROSITE" id="PS50943"/>
    </source>
</evidence>
<comment type="caution">
    <text evidence="2">The sequence shown here is derived from an EMBL/GenBank/DDBJ whole genome shotgun (WGS) entry which is preliminary data.</text>
</comment>
<proteinExistence type="predicted"/>
<protein>
    <recommendedName>
        <fullName evidence="1">HTH cro/C1-type domain-containing protein</fullName>
    </recommendedName>
</protein>
<dbReference type="InterPro" id="IPR001387">
    <property type="entry name" value="Cro/C1-type_HTH"/>
</dbReference>
<keyword evidence="3" id="KW-1185">Reference proteome</keyword>
<accession>A0A9W6C4Y8</accession>